<keyword evidence="3 7" id="KW-0813">Transport</keyword>
<protein>
    <recommendedName>
        <fullName evidence="7">NADH-quinone oxidoreductase subunit A</fullName>
        <ecNumber evidence="7">7.1.1.-</ecNumber>
    </recommendedName>
    <alternativeName>
        <fullName evidence="7">NADH dehydrogenase I subunit A</fullName>
    </alternativeName>
    <alternativeName>
        <fullName evidence="7">NDH-1 subunit A</fullName>
    </alternativeName>
    <alternativeName>
        <fullName evidence="7">NUO1</fullName>
    </alternativeName>
</protein>
<feature type="transmembrane region" description="Helical" evidence="7">
    <location>
        <begin position="101"/>
        <end position="124"/>
    </location>
</feature>
<evidence type="ECO:0000256" key="3">
    <source>
        <dbReference type="ARBA" id="ARBA00022448"/>
    </source>
</evidence>
<dbReference type="Pfam" id="PF00507">
    <property type="entry name" value="Oxidored_q4"/>
    <property type="match status" value="1"/>
</dbReference>
<keyword evidence="5 7" id="KW-1133">Transmembrane helix</keyword>
<keyword evidence="4 7" id="KW-0812">Transmembrane</keyword>
<comment type="subunit">
    <text evidence="7">NDH-1 is composed of 14 different subunits. Subunits NuoA, H, J, K, L, M, N constitute the membrane sector of the complex.</text>
</comment>
<feature type="transmembrane region" description="Helical" evidence="7">
    <location>
        <begin position="65"/>
        <end position="89"/>
    </location>
</feature>
<keyword evidence="10" id="KW-1185">Reference proteome</keyword>
<dbReference type="AlphaFoldDB" id="A0A4R7DA30"/>
<proteinExistence type="inferred from homology"/>
<comment type="caution">
    <text evidence="9">The sequence shown here is derived from an EMBL/GenBank/DDBJ whole genome shotgun (WGS) entry which is preliminary data.</text>
</comment>
<organism evidence="9 10">
    <name type="scientific">Sphingobacterium paludis</name>
    <dbReference type="NCBI Taxonomy" id="1476465"/>
    <lineage>
        <taxon>Bacteria</taxon>
        <taxon>Pseudomonadati</taxon>
        <taxon>Bacteroidota</taxon>
        <taxon>Sphingobacteriia</taxon>
        <taxon>Sphingobacteriales</taxon>
        <taxon>Sphingobacteriaceae</taxon>
        <taxon>Sphingobacterium</taxon>
    </lineage>
</organism>
<dbReference type="GO" id="GO:0008137">
    <property type="term" value="F:NADH dehydrogenase (ubiquinone) activity"/>
    <property type="evidence" value="ECO:0007669"/>
    <property type="project" value="InterPro"/>
</dbReference>
<evidence type="ECO:0000256" key="1">
    <source>
        <dbReference type="ARBA" id="ARBA00004141"/>
    </source>
</evidence>
<dbReference type="InterPro" id="IPR038430">
    <property type="entry name" value="NDAH_ubi_oxred_su3_sf"/>
</dbReference>
<dbReference type="GO" id="GO:0030964">
    <property type="term" value="C:NADH dehydrogenase complex"/>
    <property type="evidence" value="ECO:0007669"/>
    <property type="project" value="TreeGrafter"/>
</dbReference>
<keyword evidence="7" id="KW-1278">Translocase</keyword>
<dbReference type="GO" id="GO:0048038">
    <property type="term" value="F:quinone binding"/>
    <property type="evidence" value="ECO:0007669"/>
    <property type="project" value="UniProtKB-KW"/>
</dbReference>
<dbReference type="OrthoDB" id="9791970at2"/>
<dbReference type="GO" id="GO:0050136">
    <property type="term" value="F:NADH dehydrogenase (quinone) (non-electrogenic) activity"/>
    <property type="evidence" value="ECO:0007669"/>
    <property type="project" value="UniProtKB-UniRule"/>
</dbReference>
<evidence type="ECO:0000256" key="6">
    <source>
        <dbReference type="ARBA" id="ARBA00023136"/>
    </source>
</evidence>
<comment type="catalytic activity">
    <reaction evidence="7 8">
        <text>a quinone + NADH + 5 H(+)(in) = a quinol + NAD(+) + 4 H(+)(out)</text>
        <dbReference type="Rhea" id="RHEA:57888"/>
        <dbReference type="ChEBI" id="CHEBI:15378"/>
        <dbReference type="ChEBI" id="CHEBI:24646"/>
        <dbReference type="ChEBI" id="CHEBI:57540"/>
        <dbReference type="ChEBI" id="CHEBI:57945"/>
        <dbReference type="ChEBI" id="CHEBI:132124"/>
    </reaction>
</comment>
<dbReference type="InterPro" id="IPR023043">
    <property type="entry name" value="NAD(P)H_OxRDtase_bac/plastid"/>
</dbReference>
<name>A0A4R7DA30_9SPHI</name>
<dbReference type="PANTHER" id="PTHR11058:SF9">
    <property type="entry name" value="NADH-UBIQUINONE OXIDOREDUCTASE CHAIN 3"/>
    <property type="match status" value="1"/>
</dbReference>
<dbReference type="Gene3D" id="1.20.58.1610">
    <property type="entry name" value="NADH:ubiquinone/plastoquinone oxidoreductase, chain 3"/>
    <property type="match status" value="1"/>
</dbReference>
<sequence>MDDPAQLSEYGKILLIALVGILLVCATILLAKTLSPKHPNPEKLSTYECGEESLGSSWVQINSRFYVIALVFLLFDVELIFVFPWATVFGSRDLAMADARWGWFTLVEMGIFLGILLIGLLYVWKRGDISWIKPKHQTPKVSVGIPLQAYDMLNEKVYHVRQYVPQDTVVMEEESKDNVGKVHVKPSLGFKPKFKKSN</sequence>
<evidence type="ECO:0000256" key="8">
    <source>
        <dbReference type="RuleBase" id="RU003639"/>
    </source>
</evidence>
<evidence type="ECO:0000313" key="10">
    <source>
        <dbReference type="Proteomes" id="UP000294752"/>
    </source>
</evidence>
<dbReference type="GO" id="GO:0005886">
    <property type="term" value="C:plasma membrane"/>
    <property type="evidence" value="ECO:0007669"/>
    <property type="project" value="UniProtKB-SubCell"/>
</dbReference>
<dbReference type="HAMAP" id="MF_01394">
    <property type="entry name" value="NDH1_NuoA"/>
    <property type="match status" value="1"/>
</dbReference>
<evidence type="ECO:0000256" key="4">
    <source>
        <dbReference type="ARBA" id="ARBA00022692"/>
    </source>
</evidence>
<dbReference type="EMBL" id="SNZV01000002">
    <property type="protein sequence ID" value="TDS15916.1"/>
    <property type="molecule type" value="Genomic_DNA"/>
</dbReference>
<evidence type="ECO:0000256" key="2">
    <source>
        <dbReference type="ARBA" id="ARBA00008472"/>
    </source>
</evidence>
<keyword evidence="6 7" id="KW-0472">Membrane</keyword>
<evidence type="ECO:0000256" key="5">
    <source>
        <dbReference type="ARBA" id="ARBA00022989"/>
    </source>
</evidence>
<keyword evidence="7 8" id="KW-0520">NAD</keyword>
<feature type="transmembrane region" description="Helical" evidence="7">
    <location>
        <begin position="12"/>
        <end position="31"/>
    </location>
</feature>
<evidence type="ECO:0000313" key="9">
    <source>
        <dbReference type="EMBL" id="TDS15916.1"/>
    </source>
</evidence>
<keyword evidence="7" id="KW-1003">Cell membrane</keyword>
<evidence type="ECO:0000256" key="7">
    <source>
        <dbReference type="HAMAP-Rule" id="MF_01394"/>
    </source>
</evidence>
<dbReference type="EC" id="7.1.1.-" evidence="7"/>
<dbReference type="PANTHER" id="PTHR11058">
    <property type="entry name" value="NADH-UBIQUINONE OXIDOREDUCTASE CHAIN 3"/>
    <property type="match status" value="1"/>
</dbReference>
<accession>A0A4R7DA30</accession>
<gene>
    <name evidence="7" type="primary">nuoA</name>
    <name evidence="9" type="ORF">B0I21_102233</name>
</gene>
<comment type="subcellular location">
    <subcellularLocation>
        <location evidence="7 8">Cell membrane</location>
        <topology evidence="7 8">Multi-pass membrane protein</topology>
    </subcellularLocation>
    <subcellularLocation>
        <location evidence="1">Membrane</location>
        <topology evidence="1">Multi-pass membrane protein</topology>
    </subcellularLocation>
</comment>
<reference evidence="9 10" key="1">
    <citation type="submission" date="2019-03" db="EMBL/GenBank/DDBJ databases">
        <title>Genomic Encyclopedia of Type Strains, Phase III (KMG-III): the genomes of soil and plant-associated and newly described type strains.</title>
        <authorList>
            <person name="Whitman W."/>
        </authorList>
    </citation>
    <scope>NUCLEOTIDE SEQUENCE [LARGE SCALE GENOMIC DNA]</scope>
    <source>
        <strain evidence="9 10">CGMCC 1.12801</strain>
    </source>
</reference>
<dbReference type="InterPro" id="IPR000440">
    <property type="entry name" value="NADH_UbQ/plastoQ_OxRdtase_su3"/>
</dbReference>
<dbReference type="RefSeq" id="WP_133639206.1">
    <property type="nucleotide sequence ID" value="NZ_SNZV01000002.1"/>
</dbReference>
<keyword evidence="7 8" id="KW-0874">Quinone</keyword>
<comment type="similarity">
    <text evidence="2 7 8">Belongs to the complex I subunit 3 family.</text>
</comment>
<dbReference type="Proteomes" id="UP000294752">
    <property type="component" value="Unassembled WGS sequence"/>
</dbReference>
<comment type="function">
    <text evidence="7">NDH-1 shuttles electrons from NADH, via FMN and iron-sulfur (Fe-S) centers, to quinones in the respiratory chain. The immediate electron acceptor for the enzyme in this species is believed to be a menaquinone. Couples the redox reaction to proton translocation (for every two electrons transferred, four hydrogen ions are translocated across the cytoplasmic membrane), and thus conserves the redox energy in a proton gradient.</text>
</comment>